<evidence type="ECO:0000256" key="5">
    <source>
        <dbReference type="ARBA" id="ARBA00023002"/>
    </source>
</evidence>
<gene>
    <name evidence="9" type="ORF">F5544_09790</name>
</gene>
<dbReference type="KEGG" id="nah:F5544_09790"/>
<dbReference type="PROSITE" id="PS00086">
    <property type="entry name" value="CYTOCHROME_P450"/>
    <property type="match status" value="1"/>
</dbReference>
<evidence type="ECO:0000256" key="8">
    <source>
        <dbReference type="RuleBase" id="RU000461"/>
    </source>
</evidence>
<evidence type="ECO:0000256" key="3">
    <source>
        <dbReference type="ARBA" id="ARBA00022617"/>
    </source>
</evidence>
<keyword evidence="5 8" id="KW-0560">Oxidoreductase</keyword>
<evidence type="ECO:0000313" key="9">
    <source>
        <dbReference type="EMBL" id="QIS09858.1"/>
    </source>
</evidence>
<dbReference type="Gene3D" id="1.10.630.10">
    <property type="entry name" value="Cytochrome P450"/>
    <property type="match status" value="1"/>
</dbReference>
<dbReference type="InterPro" id="IPR002397">
    <property type="entry name" value="Cyt_P450_B"/>
</dbReference>
<dbReference type="InterPro" id="IPR001128">
    <property type="entry name" value="Cyt_P450"/>
</dbReference>
<dbReference type="SUPFAM" id="SSF48264">
    <property type="entry name" value="Cytochrome P450"/>
    <property type="match status" value="1"/>
</dbReference>
<sequence>MCAILGRPQMRHGTYDLTDPALYSHGDPHLVWRRMREECPIGWHHRHGADGFWSVTGYEPGNVVLHTASTYSSERGVQLRSRLSVPNSAAGRTLVLVDPPKHGKLRGPLRKLFTPRSIAVMEPRARRVIRSLLRTVSGAGPCDFVGTVASRIPMAVMAELLGVEPKDVETMATLADAAGDESLDCNGLTTQEAHIAILMYYTDLLEVRRCQRSDDVMSALIGAQESGAAITDDEIVLTCENVFTASVDTTKSAIGSALLTLLDHPEQWSRLGGGVSLDAAVEEILRWVAPVTHVLRTASTPAVLGGVDIAAGDGVAVWLPSMNRDDAVFPDADKLRLDRIRNPHRTFGAGPHFCIGAPIVRLILRVFLEELRLGVGKIAAAGKPSFFPSYILSGPAALPVELGSR</sequence>
<keyword evidence="3 8" id="KW-0349">Heme</keyword>
<reference evidence="9 10" key="1">
    <citation type="journal article" date="2019" name="ACS Chem. Biol.">
        <title>Identification and Mobilization of a Cryptic Antibiotic Biosynthesis Gene Locus from a Human-Pathogenic Nocardia Isolate.</title>
        <authorList>
            <person name="Herisse M."/>
            <person name="Ishida K."/>
            <person name="Porter J.L."/>
            <person name="Howden B."/>
            <person name="Hertweck C."/>
            <person name="Stinear T.P."/>
            <person name="Pidot S.J."/>
        </authorList>
    </citation>
    <scope>NUCLEOTIDE SEQUENCE [LARGE SCALE GENOMIC DNA]</scope>
    <source>
        <strain evidence="9 10">AUSMDU00012717</strain>
    </source>
</reference>
<dbReference type="GO" id="GO:0020037">
    <property type="term" value="F:heme binding"/>
    <property type="evidence" value="ECO:0007669"/>
    <property type="project" value="InterPro"/>
</dbReference>
<evidence type="ECO:0000256" key="6">
    <source>
        <dbReference type="ARBA" id="ARBA00023004"/>
    </source>
</evidence>
<dbReference type="GO" id="GO:0008395">
    <property type="term" value="F:steroid hydroxylase activity"/>
    <property type="evidence" value="ECO:0007669"/>
    <property type="project" value="TreeGrafter"/>
</dbReference>
<organism evidence="9 10">
    <name type="scientific">Nocardia arthritidis</name>
    <dbReference type="NCBI Taxonomy" id="228602"/>
    <lineage>
        <taxon>Bacteria</taxon>
        <taxon>Bacillati</taxon>
        <taxon>Actinomycetota</taxon>
        <taxon>Actinomycetes</taxon>
        <taxon>Mycobacteriales</taxon>
        <taxon>Nocardiaceae</taxon>
        <taxon>Nocardia</taxon>
    </lineage>
</organism>
<dbReference type="InterPro" id="IPR036396">
    <property type="entry name" value="Cyt_P450_sf"/>
</dbReference>
<evidence type="ECO:0000256" key="2">
    <source>
        <dbReference type="ARBA" id="ARBA00010617"/>
    </source>
</evidence>
<keyword evidence="6 8" id="KW-0408">Iron</keyword>
<dbReference type="PRINTS" id="PR00359">
    <property type="entry name" value="BP450"/>
</dbReference>
<evidence type="ECO:0000313" key="10">
    <source>
        <dbReference type="Proteomes" id="UP000503540"/>
    </source>
</evidence>
<keyword evidence="10" id="KW-1185">Reference proteome</keyword>
<accession>A0A6G9Y9K7</accession>
<dbReference type="Pfam" id="PF00067">
    <property type="entry name" value="p450"/>
    <property type="match status" value="2"/>
</dbReference>
<evidence type="ECO:0000256" key="7">
    <source>
        <dbReference type="ARBA" id="ARBA00023033"/>
    </source>
</evidence>
<dbReference type="AlphaFoldDB" id="A0A6G9Y9K7"/>
<keyword evidence="7 8" id="KW-0503">Monooxygenase</keyword>
<dbReference type="GO" id="GO:0005506">
    <property type="term" value="F:iron ion binding"/>
    <property type="evidence" value="ECO:0007669"/>
    <property type="project" value="InterPro"/>
</dbReference>
<evidence type="ECO:0000256" key="1">
    <source>
        <dbReference type="ARBA" id="ARBA00001971"/>
    </source>
</evidence>
<dbReference type="PANTHER" id="PTHR46696:SF4">
    <property type="entry name" value="BIOTIN BIOSYNTHESIS CYTOCHROME P450"/>
    <property type="match status" value="1"/>
</dbReference>
<keyword evidence="4 8" id="KW-0479">Metal-binding</keyword>
<comment type="similarity">
    <text evidence="2 8">Belongs to the cytochrome P450 family.</text>
</comment>
<protein>
    <submittedName>
        <fullName evidence="9">Cytochrome P450</fullName>
    </submittedName>
</protein>
<dbReference type="InterPro" id="IPR017972">
    <property type="entry name" value="Cyt_P450_CS"/>
</dbReference>
<dbReference type="PANTHER" id="PTHR46696">
    <property type="entry name" value="P450, PUTATIVE (EUROFUNG)-RELATED"/>
    <property type="match status" value="1"/>
</dbReference>
<evidence type="ECO:0000256" key="4">
    <source>
        <dbReference type="ARBA" id="ARBA00022723"/>
    </source>
</evidence>
<proteinExistence type="inferred from homology"/>
<dbReference type="Proteomes" id="UP000503540">
    <property type="component" value="Chromosome"/>
</dbReference>
<name>A0A6G9Y9K7_9NOCA</name>
<dbReference type="GO" id="GO:0006707">
    <property type="term" value="P:cholesterol catabolic process"/>
    <property type="evidence" value="ECO:0007669"/>
    <property type="project" value="TreeGrafter"/>
</dbReference>
<dbReference type="GO" id="GO:0036199">
    <property type="term" value="F:cholest-4-en-3-one 26-monooxygenase activity"/>
    <property type="evidence" value="ECO:0007669"/>
    <property type="project" value="TreeGrafter"/>
</dbReference>
<comment type="cofactor">
    <cofactor evidence="1">
        <name>heme</name>
        <dbReference type="ChEBI" id="CHEBI:30413"/>
    </cofactor>
</comment>
<dbReference type="EMBL" id="CP046172">
    <property type="protein sequence ID" value="QIS09858.1"/>
    <property type="molecule type" value="Genomic_DNA"/>
</dbReference>